<organism evidence="4 5">
    <name type="scientific">Dawidia soli</name>
    <dbReference type="NCBI Taxonomy" id="2782352"/>
    <lineage>
        <taxon>Bacteria</taxon>
        <taxon>Pseudomonadati</taxon>
        <taxon>Bacteroidota</taxon>
        <taxon>Cytophagia</taxon>
        <taxon>Cytophagales</taxon>
        <taxon>Chryseotaleaceae</taxon>
        <taxon>Dawidia</taxon>
    </lineage>
</organism>
<proteinExistence type="inferred from homology"/>
<feature type="domain" description="Nudix hydrolase" evidence="3">
    <location>
        <begin position="6"/>
        <end position="141"/>
    </location>
</feature>
<dbReference type="SUPFAM" id="SSF55811">
    <property type="entry name" value="Nudix"/>
    <property type="match status" value="1"/>
</dbReference>
<keyword evidence="5" id="KW-1185">Reference proteome</keyword>
<reference evidence="4 5" key="1">
    <citation type="submission" date="2021-05" db="EMBL/GenBank/DDBJ databases">
        <title>A Polyphasic approach of four new species of the genus Ohtaekwangia: Ohtaekwangia histidinii sp. nov., Ohtaekwangia cretensis sp. nov., Ohtaekwangia indiensis sp. nov., Ohtaekwangia reichenbachii sp. nov. from diverse environment.</title>
        <authorList>
            <person name="Octaviana S."/>
        </authorList>
    </citation>
    <scope>NUCLEOTIDE SEQUENCE [LARGE SCALE GENOMIC DNA]</scope>
    <source>
        <strain evidence="4 5">PWU37</strain>
    </source>
</reference>
<dbReference type="InterPro" id="IPR015797">
    <property type="entry name" value="NUDIX_hydrolase-like_dom_sf"/>
</dbReference>
<dbReference type="InterPro" id="IPR036390">
    <property type="entry name" value="WH_DNA-bd_sf"/>
</dbReference>
<evidence type="ECO:0000313" key="4">
    <source>
        <dbReference type="EMBL" id="MBT1685161.1"/>
    </source>
</evidence>
<dbReference type="SUPFAM" id="SSF46785">
    <property type="entry name" value="Winged helix' DNA-binding domain"/>
    <property type="match status" value="1"/>
</dbReference>
<comment type="caution">
    <text evidence="4">The sequence shown here is derived from an EMBL/GenBank/DDBJ whole genome shotgun (WGS) entry which is preliminary data.</text>
</comment>
<dbReference type="Pfam" id="PF21906">
    <property type="entry name" value="WHD_NrtR"/>
    <property type="match status" value="1"/>
</dbReference>
<dbReference type="GO" id="GO:0016787">
    <property type="term" value="F:hydrolase activity"/>
    <property type="evidence" value="ECO:0007669"/>
    <property type="project" value="UniProtKB-KW"/>
</dbReference>
<dbReference type="InterPro" id="IPR054105">
    <property type="entry name" value="WHD_NrtR"/>
</dbReference>
<name>A0AAP2GFJ1_9BACT</name>
<dbReference type="CDD" id="cd18873">
    <property type="entry name" value="NUDIX_NadM_like"/>
    <property type="match status" value="1"/>
</dbReference>
<dbReference type="PROSITE" id="PS51462">
    <property type="entry name" value="NUDIX"/>
    <property type="match status" value="1"/>
</dbReference>
<dbReference type="PANTHER" id="PTHR43736">
    <property type="entry name" value="ADP-RIBOSE PYROPHOSPHATASE"/>
    <property type="match status" value="1"/>
</dbReference>
<dbReference type="Gene3D" id="1.10.10.10">
    <property type="entry name" value="Winged helix-like DNA-binding domain superfamily/Winged helix DNA-binding domain"/>
    <property type="match status" value="1"/>
</dbReference>
<dbReference type="InterPro" id="IPR020084">
    <property type="entry name" value="NUDIX_hydrolase_CS"/>
</dbReference>
<dbReference type="PANTHER" id="PTHR43736:SF4">
    <property type="entry name" value="SLR1690 PROTEIN"/>
    <property type="match status" value="1"/>
</dbReference>
<dbReference type="InterPro" id="IPR036388">
    <property type="entry name" value="WH-like_DNA-bd_sf"/>
</dbReference>
<evidence type="ECO:0000259" key="3">
    <source>
        <dbReference type="PROSITE" id="PS51462"/>
    </source>
</evidence>
<sequence length="229" mass="26479">MIMKQSIKVAVDAVVFGYDPEKGISILLIRRKYEPFQKSWALPGGLVGNDESLEDAVRRELLEESGVDVHYLEQLYSFGKPGRDPRNRVVTVAYFGLVRPSDYQLAAQTDAEDVAWHGIAQIPRLAFDHRAIIDMAITRLRGKLAYEPVGFELLDKKFPFSDLENLYQTLLGREIDRRNFKKKIIGYGFLEELDETIQRKAGRPAHLYRFNKKKYDELKTKGYNFDLFL</sequence>
<protein>
    <submittedName>
        <fullName evidence="4">NUDIX hydrolase</fullName>
    </submittedName>
</protein>
<accession>A0AAP2GFJ1</accession>
<comment type="similarity">
    <text evidence="2">Belongs to the Nudix hydrolase family.</text>
</comment>
<dbReference type="InterPro" id="IPR020476">
    <property type="entry name" value="Nudix_hydrolase"/>
</dbReference>
<keyword evidence="1 2" id="KW-0378">Hydrolase</keyword>
<dbReference type="EMBL" id="JAHESC010000001">
    <property type="protein sequence ID" value="MBT1685161.1"/>
    <property type="molecule type" value="Genomic_DNA"/>
</dbReference>
<dbReference type="PROSITE" id="PS00893">
    <property type="entry name" value="NUDIX_BOX"/>
    <property type="match status" value="1"/>
</dbReference>
<dbReference type="PRINTS" id="PR00502">
    <property type="entry name" value="NUDIXFAMILY"/>
</dbReference>
<evidence type="ECO:0000313" key="5">
    <source>
        <dbReference type="Proteomes" id="UP001319180"/>
    </source>
</evidence>
<dbReference type="Proteomes" id="UP001319180">
    <property type="component" value="Unassembled WGS sequence"/>
</dbReference>
<evidence type="ECO:0000256" key="2">
    <source>
        <dbReference type="RuleBase" id="RU003476"/>
    </source>
</evidence>
<dbReference type="AlphaFoldDB" id="A0AAP2GFJ1"/>
<dbReference type="Pfam" id="PF00293">
    <property type="entry name" value="NUDIX"/>
    <property type="match status" value="1"/>
</dbReference>
<dbReference type="Gene3D" id="3.90.79.10">
    <property type="entry name" value="Nucleoside Triphosphate Pyrophosphohydrolase"/>
    <property type="match status" value="1"/>
</dbReference>
<evidence type="ECO:0000256" key="1">
    <source>
        <dbReference type="ARBA" id="ARBA00022801"/>
    </source>
</evidence>
<dbReference type="InterPro" id="IPR000086">
    <property type="entry name" value="NUDIX_hydrolase_dom"/>
</dbReference>
<gene>
    <name evidence="4" type="ORF">KK078_01265</name>
</gene>